<reference evidence="3 4" key="1">
    <citation type="submission" date="2019-11" db="EMBL/GenBank/DDBJ databases">
        <authorList>
            <person name="Criscuolo A."/>
        </authorList>
    </citation>
    <scope>NUCLEOTIDE SEQUENCE [LARGE SCALE GENOMIC DNA]</scope>
    <source>
        <strain evidence="3">CIP111667</strain>
    </source>
</reference>
<proteinExistence type="predicted"/>
<dbReference type="AlphaFoldDB" id="A0A7M4DSP0"/>
<dbReference type="EMBL" id="CACRYJ010000071">
    <property type="protein sequence ID" value="VZO40484.1"/>
    <property type="molecule type" value="Genomic_DNA"/>
</dbReference>
<comment type="caution">
    <text evidence="3">The sequence shown here is derived from an EMBL/GenBank/DDBJ whole genome shotgun (WGS) entry which is preliminary data.</text>
</comment>
<evidence type="ECO:0000259" key="2">
    <source>
        <dbReference type="SMART" id="SM00507"/>
    </source>
</evidence>
<accession>A0A7M4DSP0</accession>
<feature type="domain" description="HNH nuclease" evidence="2">
    <location>
        <begin position="490"/>
        <end position="541"/>
    </location>
</feature>
<dbReference type="InterPro" id="IPR003615">
    <property type="entry name" value="HNH_nuc"/>
</dbReference>
<gene>
    <name evidence="3" type="ORF">HALOF300_05188</name>
</gene>
<name>A0A7M4DSP0_9MICO</name>
<dbReference type="SMART" id="SM00507">
    <property type="entry name" value="HNHc"/>
    <property type="match status" value="1"/>
</dbReference>
<keyword evidence="4" id="KW-1185">Reference proteome</keyword>
<dbReference type="Proteomes" id="UP000419743">
    <property type="component" value="Unassembled WGS sequence"/>
</dbReference>
<evidence type="ECO:0000313" key="4">
    <source>
        <dbReference type="Proteomes" id="UP000419743"/>
    </source>
</evidence>
<organism evidence="3 4">
    <name type="scientific">Occultella aeris</name>
    <dbReference type="NCBI Taxonomy" id="2761496"/>
    <lineage>
        <taxon>Bacteria</taxon>
        <taxon>Bacillati</taxon>
        <taxon>Actinomycetota</taxon>
        <taxon>Actinomycetes</taxon>
        <taxon>Micrococcales</taxon>
        <taxon>Ruaniaceae</taxon>
        <taxon>Occultella</taxon>
    </lineage>
</organism>
<feature type="compositionally biased region" description="Low complexity" evidence="1">
    <location>
        <begin position="287"/>
        <end position="335"/>
    </location>
</feature>
<evidence type="ECO:0000313" key="3">
    <source>
        <dbReference type="EMBL" id="VZO40484.1"/>
    </source>
</evidence>
<protein>
    <recommendedName>
        <fullName evidence="2">HNH nuclease domain-containing protein</fullName>
    </recommendedName>
</protein>
<dbReference type="CDD" id="cd00085">
    <property type="entry name" value="HNHc"/>
    <property type="match status" value="1"/>
</dbReference>
<feature type="region of interest" description="Disordered" evidence="1">
    <location>
        <begin position="253"/>
        <end position="348"/>
    </location>
</feature>
<evidence type="ECO:0000256" key="1">
    <source>
        <dbReference type="SAM" id="MobiDB-lite"/>
    </source>
</evidence>
<sequence length="597" mass="61830">MAAVEHLCSDQAIEVQGIVLPKARHRPHHQVRQDLARAVAEVDHAHFTQRAQEAAKRRRVDRPRPLGDRMSGLYAVMPTLDAAAVDAALDGAARATRANRDPSTIEQLRADFLGLFGHTALATGTISIQLPAGTDAPIAGASVTNAPPVTNGRPFAAPSGTAVSGPPAPGTAAGPVTPAVPVGVPCTLPPVTLGLVAPFDAAALMADGVVPTARAIARCLAIAERTGSDREVVINALSPAGIEWYRDRDRVREDERRQRARNAPPGPVTPIVGALPGMPVPPPPQAGAPTGAVLSTGTASRTGTAPPAGTASPTGAAPPTGGALRTGAAAAHGTPLPTPHPTPRYQRVDPGLFEGGAYLRGAWLTTPSALGAAATPRSAFGLVLSRSEVDLTSPPASEPEPTQAVPPSGTVLHRYPISSSAGRRARVDVTMPITTLLGGDAPAYVTALGPIPAKDSRAYAAQATLRRLLTDPASGTILDVGTTTYTPPVGLADHVRQRNQICVAPGCSQPAIDSELDHTVPYPAGPTAAHNLGPLCKRHHLLKTHARYRLVQPTPGVFEWTTPTGQRYRKLAGWDTFHLTRAAAPAGADRRDGPPPF</sequence>